<reference evidence="3 4" key="1">
    <citation type="submission" date="2018-08" db="EMBL/GenBank/DDBJ databases">
        <title>Genomic Encyclopedia of Archaeal and Bacterial Type Strains, Phase II (KMG-II): from individual species to whole genera.</title>
        <authorList>
            <person name="Goeker M."/>
        </authorList>
    </citation>
    <scope>NUCLEOTIDE SEQUENCE [LARGE SCALE GENOMIC DNA]</scope>
    <source>
        <strain evidence="3 4">DSM 45791</strain>
    </source>
</reference>
<dbReference type="Proteomes" id="UP000256269">
    <property type="component" value="Unassembled WGS sequence"/>
</dbReference>
<dbReference type="InterPro" id="IPR029063">
    <property type="entry name" value="SAM-dependent_MTases_sf"/>
</dbReference>
<dbReference type="GO" id="GO:0032259">
    <property type="term" value="P:methylation"/>
    <property type="evidence" value="ECO:0007669"/>
    <property type="project" value="UniProtKB-KW"/>
</dbReference>
<dbReference type="GO" id="GO:0035243">
    <property type="term" value="F:protein-arginine omega-N symmetric methyltransferase activity"/>
    <property type="evidence" value="ECO:0007669"/>
    <property type="project" value="TreeGrafter"/>
</dbReference>
<dbReference type="PANTHER" id="PTHR12049">
    <property type="entry name" value="PROTEIN ARGININE METHYLTRANSFERASE NDUFAF7, MITOCHONDRIAL"/>
    <property type="match status" value="1"/>
</dbReference>
<proteinExistence type="predicted"/>
<dbReference type="InterPro" id="IPR038375">
    <property type="entry name" value="NDUFAF7_sf"/>
</dbReference>
<dbReference type="Gene3D" id="3.40.50.12710">
    <property type="match status" value="1"/>
</dbReference>
<keyword evidence="1 3" id="KW-0489">Methyltransferase</keyword>
<name>A0A3E0HVC1_9PSEU</name>
<evidence type="ECO:0000256" key="1">
    <source>
        <dbReference type="ARBA" id="ARBA00022603"/>
    </source>
</evidence>
<sequence>MEHPDWHRAWRAALYGPTGFFAGGARPADHFRTSPLVGPELAEAVVALLERVDLALDRPDPLDFVDVGAGGGELAAQVHSLAARFGGRLRVRAVELVRPALPAGVEWSSELPDQVTGLVIAHEWLDSLPCRVVQMHGNGIFEVHVSADGTESLGAAVSSRWLSRWWPLSADGRRAEIGSTRDAAWADLVARVAAGAALAVDYGHFAGSRPFAGTLTGYRAGRQVPPVPDGSCDITAHVAFDAVAAAVDGPYELMTQRDALAALGITASAPPVEMALRDPTGWLAASARAGRVVELRDPAGLGGFHWLLCPRSAGIGLVRA</sequence>
<gene>
    <name evidence="3" type="ORF">BCF44_104506</name>
</gene>
<dbReference type="AlphaFoldDB" id="A0A3E0HVC1"/>
<dbReference type="OrthoDB" id="4856867at2"/>
<dbReference type="EMBL" id="QUNO01000004">
    <property type="protein sequence ID" value="REH50230.1"/>
    <property type="molecule type" value="Genomic_DNA"/>
</dbReference>
<dbReference type="Pfam" id="PF02636">
    <property type="entry name" value="Methyltransf_28"/>
    <property type="match status" value="1"/>
</dbReference>
<keyword evidence="4" id="KW-1185">Reference proteome</keyword>
<organism evidence="3 4">
    <name type="scientific">Kutzneria buriramensis</name>
    <dbReference type="NCBI Taxonomy" id="1045776"/>
    <lineage>
        <taxon>Bacteria</taxon>
        <taxon>Bacillati</taxon>
        <taxon>Actinomycetota</taxon>
        <taxon>Actinomycetes</taxon>
        <taxon>Pseudonocardiales</taxon>
        <taxon>Pseudonocardiaceae</taxon>
        <taxon>Kutzneria</taxon>
    </lineage>
</organism>
<accession>A0A3E0HVC1</accession>
<evidence type="ECO:0000313" key="3">
    <source>
        <dbReference type="EMBL" id="REH50230.1"/>
    </source>
</evidence>
<dbReference type="PANTHER" id="PTHR12049:SF7">
    <property type="entry name" value="PROTEIN ARGININE METHYLTRANSFERASE NDUFAF7, MITOCHONDRIAL"/>
    <property type="match status" value="1"/>
</dbReference>
<comment type="caution">
    <text evidence="3">The sequence shown here is derived from an EMBL/GenBank/DDBJ whole genome shotgun (WGS) entry which is preliminary data.</text>
</comment>
<dbReference type="SUPFAM" id="SSF53335">
    <property type="entry name" value="S-adenosyl-L-methionine-dependent methyltransferases"/>
    <property type="match status" value="1"/>
</dbReference>
<protein>
    <submittedName>
        <fullName evidence="3">SAM-dependent MidA family methyltransferase</fullName>
    </submittedName>
</protein>
<evidence type="ECO:0000256" key="2">
    <source>
        <dbReference type="ARBA" id="ARBA00022679"/>
    </source>
</evidence>
<evidence type="ECO:0000313" key="4">
    <source>
        <dbReference type="Proteomes" id="UP000256269"/>
    </source>
</evidence>
<keyword evidence="2 3" id="KW-0808">Transferase</keyword>
<dbReference type="RefSeq" id="WP_116174734.1">
    <property type="nucleotide sequence ID" value="NZ_CP144375.1"/>
</dbReference>
<dbReference type="InterPro" id="IPR003788">
    <property type="entry name" value="NDUFAF7"/>
</dbReference>